<protein>
    <submittedName>
        <fullName evidence="2">Uncharacterized protein</fullName>
    </submittedName>
</protein>
<dbReference type="AlphaFoldDB" id="A0A3E2H008"/>
<feature type="region of interest" description="Disordered" evidence="1">
    <location>
        <begin position="299"/>
        <end position="318"/>
    </location>
</feature>
<evidence type="ECO:0000313" key="3">
    <source>
        <dbReference type="Proteomes" id="UP000258309"/>
    </source>
</evidence>
<accession>A0A3E2H008</accession>
<reference evidence="2 3" key="1">
    <citation type="submission" date="2018-05" db="EMBL/GenBank/DDBJ databases">
        <title>Draft genome sequence of Scytalidium lignicola DSM 105466, a ubiquitous saprotrophic fungus.</title>
        <authorList>
            <person name="Buettner E."/>
            <person name="Gebauer A.M."/>
            <person name="Hofrichter M."/>
            <person name="Liers C."/>
            <person name="Kellner H."/>
        </authorList>
    </citation>
    <scope>NUCLEOTIDE SEQUENCE [LARGE SCALE GENOMIC DNA]</scope>
    <source>
        <strain evidence="2 3">DSM 105466</strain>
    </source>
</reference>
<feature type="compositionally biased region" description="Polar residues" evidence="1">
    <location>
        <begin position="410"/>
        <end position="426"/>
    </location>
</feature>
<gene>
    <name evidence="2" type="ORF">B7463_g10014</name>
</gene>
<dbReference type="STRING" id="5539.A0A3E2H008"/>
<dbReference type="OrthoDB" id="5417628at2759"/>
<sequence>MRYENWDVVLHPADGYGIPFKEFKTECHITQDPEMLNCQNKPPYMPTLTCFTPSLDEGSPFTITVHAWEKPEPSRFFQYSGRDPRYAVWEVRVFIDGVSAGYVRHSATIDLSTVIDDEYRTSSRFCSNEGPWPIVICTSSELDKNGEQEKLSFPSFHREILNQSYWNPGDDLGRIRVVITEGIQNISALPLKIERVRNIVSFSFQHAPLNVLELSAIAWPNAAMWRPVSSTAAIFAQPSLLPYVGDSVQGHGYSPHGRSQLVPTYAPDISSQFMNPTTMACFSQQPGFEPYNPAFHRWRQPSSSDVSMRDCSTRASSRRYVTDPMSVVGEEPASTQSVAPEIDDLCDALKTPSRSSSGQTTTQRESPPPVRPARAELEDPLPHTPTTEHGKGKEIIQESRSKQDHAKEVTATSRKCSLPASATSASGAKRQKTSTPASSKAIDPEDEPRNTSRRKVSTQRDGRQVDRGREGSPRRD</sequence>
<organism evidence="2 3">
    <name type="scientific">Scytalidium lignicola</name>
    <name type="common">Hyphomycete</name>
    <dbReference type="NCBI Taxonomy" id="5539"/>
    <lineage>
        <taxon>Eukaryota</taxon>
        <taxon>Fungi</taxon>
        <taxon>Dikarya</taxon>
        <taxon>Ascomycota</taxon>
        <taxon>Pezizomycotina</taxon>
        <taxon>Leotiomycetes</taxon>
        <taxon>Leotiomycetes incertae sedis</taxon>
        <taxon>Scytalidium</taxon>
    </lineage>
</organism>
<keyword evidence="3" id="KW-1185">Reference proteome</keyword>
<feature type="region of interest" description="Disordered" evidence="1">
    <location>
        <begin position="348"/>
        <end position="476"/>
    </location>
</feature>
<proteinExistence type="predicted"/>
<feature type="compositionally biased region" description="Basic and acidic residues" evidence="1">
    <location>
        <begin position="458"/>
        <end position="476"/>
    </location>
</feature>
<dbReference type="OMA" id="YWNPGDD"/>
<feature type="non-terminal residue" evidence="2">
    <location>
        <position position="476"/>
    </location>
</feature>
<feature type="non-terminal residue" evidence="2">
    <location>
        <position position="1"/>
    </location>
</feature>
<comment type="caution">
    <text evidence="2">The sequence shown here is derived from an EMBL/GenBank/DDBJ whole genome shotgun (WGS) entry which is preliminary data.</text>
</comment>
<feature type="compositionally biased region" description="Low complexity" evidence="1">
    <location>
        <begin position="351"/>
        <end position="364"/>
    </location>
</feature>
<feature type="compositionally biased region" description="Basic and acidic residues" evidence="1">
    <location>
        <begin position="373"/>
        <end position="408"/>
    </location>
</feature>
<name>A0A3E2H008_SCYLI</name>
<evidence type="ECO:0000313" key="2">
    <source>
        <dbReference type="EMBL" id="RFU26323.1"/>
    </source>
</evidence>
<dbReference type="Proteomes" id="UP000258309">
    <property type="component" value="Unassembled WGS sequence"/>
</dbReference>
<dbReference type="EMBL" id="NCSJ02000269">
    <property type="protein sequence ID" value="RFU26323.1"/>
    <property type="molecule type" value="Genomic_DNA"/>
</dbReference>
<evidence type="ECO:0000256" key="1">
    <source>
        <dbReference type="SAM" id="MobiDB-lite"/>
    </source>
</evidence>